<reference evidence="1" key="1">
    <citation type="journal article" date="2020" name="Stud. Mycol.">
        <title>101 Dothideomycetes genomes: a test case for predicting lifestyles and emergence of pathogens.</title>
        <authorList>
            <person name="Haridas S."/>
            <person name="Albert R."/>
            <person name="Binder M."/>
            <person name="Bloem J."/>
            <person name="Labutti K."/>
            <person name="Salamov A."/>
            <person name="Andreopoulos B."/>
            <person name="Baker S."/>
            <person name="Barry K."/>
            <person name="Bills G."/>
            <person name="Bluhm B."/>
            <person name="Cannon C."/>
            <person name="Castanera R."/>
            <person name="Culley D."/>
            <person name="Daum C."/>
            <person name="Ezra D."/>
            <person name="Gonzalez J."/>
            <person name="Henrissat B."/>
            <person name="Kuo A."/>
            <person name="Liang C."/>
            <person name="Lipzen A."/>
            <person name="Lutzoni F."/>
            <person name="Magnuson J."/>
            <person name="Mondo S."/>
            <person name="Nolan M."/>
            <person name="Ohm R."/>
            <person name="Pangilinan J."/>
            <person name="Park H.-J."/>
            <person name="Ramirez L."/>
            <person name="Alfaro M."/>
            <person name="Sun H."/>
            <person name="Tritt A."/>
            <person name="Yoshinaga Y."/>
            <person name="Zwiers L.-H."/>
            <person name="Turgeon B."/>
            <person name="Goodwin S."/>
            <person name="Spatafora J."/>
            <person name="Crous P."/>
            <person name="Grigoriev I."/>
        </authorList>
    </citation>
    <scope>NUCLEOTIDE SEQUENCE</scope>
    <source>
        <strain evidence="1">CBS 110217</strain>
    </source>
</reference>
<organism evidence="1 2">
    <name type="scientific">Setomelanomma holmii</name>
    <dbReference type="NCBI Taxonomy" id="210430"/>
    <lineage>
        <taxon>Eukaryota</taxon>
        <taxon>Fungi</taxon>
        <taxon>Dikarya</taxon>
        <taxon>Ascomycota</taxon>
        <taxon>Pezizomycotina</taxon>
        <taxon>Dothideomycetes</taxon>
        <taxon>Pleosporomycetidae</taxon>
        <taxon>Pleosporales</taxon>
        <taxon>Pleosporineae</taxon>
        <taxon>Phaeosphaeriaceae</taxon>
        <taxon>Setomelanomma</taxon>
    </lineage>
</organism>
<protein>
    <recommendedName>
        <fullName evidence="3">BTB domain-containing protein</fullName>
    </recommendedName>
</protein>
<name>A0A9P4HAM6_9PLEO</name>
<comment type="caution">
    <text evidence="1">The sequence shown here is derived from an EMBL/GenBank/DDBJ whole genome shotgun (WGS) entry which is preliminary data.</text>
</comment>
<proteinExistence type="predicted"/>
<accession>A0A9P4HAM6</accession>
<evidence type="ECO:0000313" key="1">
    <source>
        <dbReference type="EMBL" id="KAF2030985.1"/>
    </source>
</evidence>
<evidence type="ECO:0000313" key="2">
    <source>
        <dbReference type="Proteomes" id="UP000799777"/>
    </source>
</evidence>
<evidence type="ECO:0008006" key="3">
    <source>
        <dbReference type="Google" id="ProtNLM"/>
    </source>
</evidence>
<dbReference type="PANTHER" id="PTHR47843">
    <property type="entry name" value="BTB DOMAIN-CONTAINING PROTEIN-RELATED"/>
    <property type="match status" value="1"/>
</dbReference>
<dbReference type="PANTHER" id="PTHR47843:SF5">
    <property type="entry name" value="BTB_POZ DOMAIN PROTEIN"/>
    <property type="match status" value="1"/>
</dbReference>
<gene>
    <name evidence="1" type="ORF">EK21DRAFT_64320</name>
</gene>
<sequence length="159" mass="18040">MQKSSKSVIDLSMDDPDAVAAMMQYCYQLDYTDRSLELSPEVDEVSDLRPHVDVYMLAERYGMSGLKQLALQKFDDMATTALTIHGSEEQLLQAVRAIYAPSRRANADQLRHVIVKICANHVQGFISGSHTTMALVFESMDELPDFRSDLFEEMATRWK</sequence>
<dbReference type="EMBL" id="ML978185">
    <property type="protein sequence ID" value="KAF2030985.1"/>
    <property type="molecule type" value="Genomic_DNA"/>
</dbReference>
<dbReference type="InterPro" id="IPR011333">
    <property type="entry name" value="SKP1/BTB/POZ_sf"/>
</dbReference>
<dbReference type="AlphaFoldDB" id="A0A9P4HAM6"/>
<keyword evidence="2" id="KW-1185">Reference proteome</keyword>
<dbReference type="Gene3D" id="3.30.710.10">
    <property type="entry name" value="Potassium Channel Kv1.1, Chain A"/>
    <property type="match status" value="1"/>
</dbReference>
<dbReference type="OrthoDB" id="6359816at2759"/>
<dbReference type="Proteomes" id="UP000799777">
    <property type="component" value="Unassembled WGS sequence"/>
</dbReference>